<accession>A0A7C9VW28</accession>
<evidence type="ECO:0000313" key="3">
    <source>
        <dbReference type="Proteomes" id="UP000481360"/>
    </source>
</evidence>
<feature type="transmembrane region" description="Helical" evidence="1">
    <location>
        <begin position="12"/>
        <end position="30"/>
    </location>
</feature>
<name>A0A7C9VW28_9PSEU</name>
<keyword evidence="1" id="KW-0812">Transmembrane</keyword>
<keyword evidence="3" id="KW-1185">Reference proteome</keyword>
<keyword evidence="1" id="KW-0472">Membrane</keyword>
<reference evidence="2 3" key="1">
    <citation type="submission" date="2020-03" db="EMBL/GenBank/DDBJ databases">
        <title>Isolation and identification of active actinomycetes.</title>
        <authorList>
            <person name="Sun X."/>
        </authorList>
    </citation>
    <scope>NUCLEOTIDE SEQUENCE [LARGE SCALE GENOMIC DNA]</scope>
    <source>
        <strain evidence="2 3">NEAU-D13</strain>
    </source>
</reference>
<dbReference type="RefSeq" id="WP_166045328.1">
    <property type="nucleotide sequence ID" value="NZ_JAAMPJ010000002.1"/>
</dbReference>
<protein>
    <submittedName>
        <fullName evidence="2">Uncharacterized protein</fullName>
    </submittedName>
</protein>
<evidence type="ECO:0000256" key="1">
    <source>
        <dbReference type="SAM" id="Phobius"/>
    </source>
</evidence>
<sequence length="101" mass="10718">MFPDVLTPAYAIGWSLLWAFIASLLVFVVFQLTRRTGSDDAIALGCLCWVLLLILCGVLGTLRGDFVPVAVPVVAFGPAAVVIWRRRSSGSAHGEVSGKSA</sequence>
<proteinExistence type="predicted"/>
<organism evidence="2 3">
    <name type="scientific">Lentzea alba</name>
    <dbReference type="NCBI Taxonomy" id="2714351"/>
    <lineage>
        <taxon>Bacteria</taxon>
        <taxon>Bacillati</taxon>
        <taxon>Actinomycetota</taxon>
        <taxon>Actinomycetes</taxon>
        <taxon>Pseudonocardiales</taxon>
        <taxon>Pseudonocardiaceae</taxon>
        <taxon>Lentzea</taxon>
    </lineage>
</organism>
<evidence type="ECO:0000313" key="2">
    <source>
        <dbReference type="EMBL" id="NGY59297.1"/>
    </source>
</evidence>
<dbReference type="Proteomes" id="UP000481360">
    <property type="component" value="Unassembled WGS sequence"/>
</dbReference>
<feature type="transmembrane region" description="Helical" evidence="1">
    <location>
        <begin position="66"/>
        <end position="84"/>
    </location>
</feature>
<feature type="transmembrane region" description="Helical" evidence="1">
    <location>
        <begin position="42"/>
        <end position="60"/>
    </location>
</feature>
<comment type="caution">
    <text evidence="2">The sequence shown here is derived from an EMBL/GenBank/DDBJ whole genome shotgun (WGS) entry which is preliminary data.</text>
</comment>
<dbReference type="AlphaFoldDB" id="A0A7C9VW28"/>
<gene>
    <name evidence="2" type="ORF">G7043_10215</name>
</gene>
<dbReference type="EMBL" id="JAAMPJ010000002">
    <property type="protein sequence ID" value="NGY59297.1"/>
    <property type="molecule type" value="Genomic_DNA"/>
</dbReference>
<keyword evidence="1" id="KW-1133">Transmembrane helix</keyword>